<feature type="transmembrane region" description="Helical" evidence="2">
    <location>
        <begin position="34"/>
        <end position="54"/>
    </location>
</feature>
<dbReference type="EMBL" id="JAYKXP010000045">
    <property type="protein sequence ID" value="KAK7037644.1"/>
    <property type="molecule type" value="Genomic_DNA"/>
</dbReference>
<evidence type="ECO:0000313" key="3">
    <source>
        <dbReference type="EMBL" id="KAK7037644.1"/>
    </source>
</evidence>
<protein>
    <submittedName>
        <fullName evidence="3">Uncharacterized protein</fullName>
    </submittedName>
</protein>
<dbReference type="CDD" id="cd11296">
    <property type="entry name" value="O-FucT_like"/>
    <property type="match status" value="1"/>
</dbReference>
<dbReference type="AlphaFoldDB" id="A0AAW0CHR6"/>
<keyword evidence="4" id="KW-1185">Reference proteome</keyword>
<keyword evidence="2" id="KW-0812">Transmembrane</keyword>
<gene>
    <name evidence="3" type="ORF">VNI00_010861</name>
</gene>
<accession>A0AAW0CHR6</accession>
<dbReference type="Proteomes" id="UP001383192">
    <property type="component" value="Unassembled WGS sequence"/>
</dbReference>
<organism evidence="3 4">
    <name type="scientific">Paramarasmius palmivorus</name>
    <dbReference type="NCBI Taxonomy" id="297713"/>
    <lineage>
        <taxon>Eukaryota</taxon>
        <taxon>Fungi</taxon>
        <taxon>Dikarya</taxon>
        <taxon>Basidiomycota</taxon>
        <taxon>Agaricomycotina</taxon>
        <taxon>Agaricomycetes</taxon>
        <taxon>Agaricomycetidae</taxon>
        <taxon>Agaricales</taxon>
        <taxon>Marasmiineae</taxon>
        <taxon>Marasmiaceae</taxon>
        <taxon>Paramarasmius</taxon>
    </lineage>
</organism>
<comment type="caution">
    <text evidence="3">The sequence shown here is derived from an EMBL/GenBank/DDBJ whole genome shotgun (WGS) entry which is preliminary data.</text>
</comment>
<reference evidence="3 4" key="1">
    <citation type="submission" date="2024-01" db="EMBL/GenBank/DDBJ databases">
        <title>A draft genome for a cacao thread blight-causing isolate of Paramarasmius palmivorus.</title>
        <authorList>
            <person name="Baruah I.K."/>
            <person name="Bukari Y."/>
            <person name="Amoako-Attah I."/>
            <person name="Meinhardt L.W."/>
            <person name="Bailey B.A."/>
            <person name="Cohen S.P."/>
        </authorList>
    </citation>
    <scope>NUCLEOTIDE SEQUENCE [LARGE SCALE GENOMIC DNA]</scope>
    <source>
        <strain evidence="3 4">GH-12</strain>
    </source>
</reference>
<keyword evidence="2" id="KW-1133">Transmembrane helix</keyword>
<dbReference type="Gene3D" id="3.40.50.11350">
    <property type="match status" value="1"/>
</dbReference>
<proteinExistence type="predicted"/>
<evidence type="ECO:0000256" key="1">
    <source>
        <dbReference type="SAM" id="MobiDB-lite"/>
    </source>
</evidence>
<sequence>MPSNWSYQRLEADASNSPTVKPYNSDRQRTRRRAIIICGSITLLLIIIFGSLLAHPKTRKRAKDIYQESFREKLTPESNLRHVIEMGPPHYNSIHEYERNLPQHNLSLPFPEGKDGRYVWFANQIKLLGWNNCFNEVLMNAHLAYASNRAYVFQDYWWATEHYRWPKDKFLDDYPRTPLNAIIAGPTAGGLWEAEDTAPRSISEEWFKVVCPESERRIINTREVKPLVATAPGGEVFHAWQKKLSEAPEKCIEVRGAEEDSYSQTFDLILWGNITRLTSLWDIFIKSPTSRLLETSPLVRSAVDRNEYIFLPHGPRPPTSSPNPWDRLMAIHLRRGDYERHCAGLGYMNATWYGWNQLEFLPDKFEAGNGIEEHMRHCWPTIDDIVLKVREARSEFLRLRADGGTLDVMHLLTNDQTEFIDKLADALRREGWFTIRTTKDLLLDQEQTDVSMAVDMDIARKAAVFVGNGWSSFTSNIVHRRLKDGKDPISTRFF</sequence>
<name>A0AAW0CHR6_9AGAR</name>
<keyword evidence="2" id="KW-0472">Membrane</keyword>
<feature type="region of interest" description="Disordered" evidence="1">
    <location>
        <begin position="1"/>
        <end position="26"/>
    </location>
</feature>
<evidence type="ECO:0000256" key="2">
    <source>
        <dbReference type="SAM" id="Phobius"/>
    </source>
</evidence>
<evidence type="ECO:0000313" key="4">
    <source>
        <dbReference type="Proteomes" id="UP001383192"/>
    </source>
</evidence>